<keyword evidence="2" id="KW-0804">Transcription</keyword>
<dbReference type="PANTHER" id="PTHR30185">
    <property type="entry name" value="CRYPTIC BETA-GLUCOSIDE BGL OPERON ANTITERMINATOR"/>
    <property type="match status" value="1"/>
</dbReference>
<dbReference type="Gene3D" id="1.10.10.10">
    <property type="entry name" value="Winged helix-like DNA-binding domain superfamily/Winged helix DNA-binding domain"/>
    <property type="match status" value="1"/>
</dbReference>
<dbReference type="AlphaFoldDB" id="A0AAW9K6F5"/>
<accession>A0AAW9K6F5</accession>
<sequence length="493" mass="58598">MRNLLNREDGKKVSLFRFIEECTQQTASFSAIMHELEISEFVLLRTAENLSKDIELNDLTPHFSLTISRTHKTITLKKDSDASISMLYIIYIKNSLSYNILVDILNGKFVSMTDFGEFNFVSYSAVHKKIQEVKKELANYQVRLSSKYELVGDEIKIRMFFYHLYYPRFNQLNFPFEAKYEKLAQQFIRLLENHLDHSIQETLKTKINFFLSVSLKRINMKNYLTSNARIERTRYTFNHEHPLFQMVYEFLEKEYRLLKREALISESESIVAFLVGESGVRRTEYSPLEDIVEVQDNLTPLFVHEFEDQFKNKVEKAQHDLLIQELSVLHFKLYYFKKVQPVFGDLLNMEFLEETYADAFKFCVEFIGRLPDKKEYKLLTSNENFVFHQYLFLIVQIFPSKFFMETIYVCLDFSLGNYYTNIIETNLKSFNFFNIEVTSYVHEKTDLFISDYIYKNIKLPSLVWNMPPTAKDWANVGEFLVRIKNEKAEKVTQ</sequence>
<evidence type="ECO:0000256" key="1">
    <source>
        <dbReference type="ARBA" id="ARBA00023015"/>
    </source>
</evidence>
<dbReference type="Proteomes" id="UP001290462">
    <property type="component" value="Unassembled WGS sequence"/>
</dbReference>
<protein>
    <submittedName>
        <fullName evidence="4">Helix-turn-helix domain-containing protein</fullName>
    </submittedName>
</protein>
<dbReference type="InterPro" id="IPR036388">
    <property type="entry name" value="WH-like_DNA-bd_sf"/>
</dbReference>
<dbReference type="PANTHER" id="PTHR30185:SF18">
    <property type="entry name" value="TRANSCRIPTIONAL REGULATOR MTLR"/>
    <property type="match status" value="1"/>
</dbReference>
<dbReference type="InterPro" id="IPR050661">
    <property type="entry name" value="BglG_antiterminators"/>
</dbReference>
<keyword evidence="1" id="KW-0805">Transcription regulation</keyword>
<dbReference type="EMBL" id="JAVBVO010000003">
    <property type="protein sequence ID" value="MDZ5758826.1"/>
    <property type="molecule type" value="Genomic_DNA"/>
</dbReference>
<evidence type="ECO:0000256" key="2">
    <source>
        <dbReference type="ARBA" id="ARBA00023163"/>
    </source>
</evidence>
<feature type="domain" description="Mga helix-turn-helix" evidence="3">
    <location>
        <begin position="81"/>
        <end position="165"/>
    </location>
</feature>
<dbReference type="RefSeq" id="WP_010051467.1">
    <property type="nucleotide sequence ID" value="NZ_BJOJ01000039.1"/>
</dbReference>
<evidence type="ECO:0000259" key="3">
    <source>
        <dbReference type="Pfam" id="PF05043"/>
    </source>
</evidence>
<gene>
    <name evidence="4" type="ORF">RAK27_09190</name>
</gene>
<comment type="caution">
    <text evidence="4">The sequence shown here is derived from an EMBL/GenBank/DDBJ whole genome shotgun (WGS) entry which is preliminary data.</text>
</comment>
<dbReference type="InterPro" id="IPR007737">
    <property type="entry name" value="Mga_HTH"/>
</dbReference>
<organism evidence="4 5">
    <name type="scientific">Carnobacterium maltaromaticum</name>
    <name type="common">Carnobacterium piscicola</name>
    <dbReference type="NCBI Taxonomy" id="2751"/>
    <lineage>
        <taxon>Bacteria</taxon>
        <taxon>Bacillati</taxon>
        <taxon>Bacillota</taxon>
        <taxon>Bacilli</taxon>
        <taxon>Lactobacillales</taxon>
        <taxon>Carnobacteriaceae</taxon>
        <taxon>Carnobacterium</taxon>
    </lineage>
</organism>
<reference evidence="4" key="1">
    <citation type="submission" date="2023-08" db="EMBL/GenBank/DDBJ databases">
        <title>Genomic characterization of piscicolin 126 produced by Carnobacterium maltaromaticum CM22 strain isolated from salmon (Salmo salar).</title>
        <authorList>
            <person name="Gonzalez-Gragera E."/>
            <person name="Garcia-Lopez J.D."/>
            <person name="Teso-Perez C."/>
            <person name="Gimenez-Hernandez I."/>
            <person name="Peralta-Sanchez J.M."/>
            <person name="Valdivia E."/>
            <person name="Montalban-Lopez M."/>
            <person name="Martin-Platero A.M."/>
            <person name="Banos A."/>
            <person name="Martinez-Bueno M."/>
        </authorList>
    </citation>
    <scope>NUCLEOTIDE SEQUENCE</scope>
    <source>
        <strain evidence="4">CM22</strain>
    </source>
</reference>
<dbReference type="Pfam" id="PF05043">
    <property type="entry name" value="Mga"/>
    <property type="match status" value="1"/>
</dbReference>
<evidence type="ECO:0000313" key="5">
    <source>
        <dbReference type="Proteomes" id="UP001290462"/>
    </source>
</evidence>
<proteinExistence type="predicted"/>
<name>A0AAW9K6F5_CARML</name>
<evidence type="ECO:0000313" key="4">
    <source>
        <dbReference type="EMBL" id="MDZ5758826.1"/>
    </source>
</evidence>